<dbReference type="OrthoDB" id="851559at2"/>
<evidence type="ECO:0000313" key="2">
    <source>
        <dbReference type="Proteomes" id="UP000321926"/>
    </source>
</evidence>
<dbReference type="EMBL" id="VRTY01000121">
    <property type="protein sequence ID" value="TXK26976.1"/>
    <property type="molecule type" value="Genomic_DNA"/>
</dbReference>
<accession>A0A5C8J191</accession>
<dbReference type="Proteomes" id="UP000321926">
    <property type="component" value="Unassembled WGS sequence"/>
</dbReference>
<dbReference type="RefSeq" id="WP_147923806.1">
    <property type="nucleotide sequence ID" value="NZ_VRTY01000121.1"/>
</dbReference>
<comment type="caution">
    <text evidence="1">The sequence shown here is derived from an EMBL/GenBank/DDBJ whole genome shotgun (WGS) entry which is preliminary data.</text>
</comment>
<name>A0A5C8J191_9BACT</name>
<dbReference type="AlphaFoldDB" id="A0A5C8J191"/>
<proteinExistence type="predicted"/>
<organism evidence="1 2">
    <name type="scientific">Pontibacter qinzhouensis</name>
    <dbReference type="NCBI Taxonomy" id="2603253"/>
    <lineage>
        <taxon>Bacteria</taxon>
        <taxon>Pseudomonadati</taxon>
        <taxon>Bacteroidota</taxon>
        <taxon>Cytophagia</taxon>
        <taxon>Cytophagales</taxon>
        <taxon>Hymenobacteraceae</taxon>
        <taxon>Pontibacter</taxon>
    </lineage>
</organism>
<keyword evidence="2" id="KW-1185">Reference proteome</keyword>
<gene>
    <name evidence="1" type="ORF">FVR03_21345</name>
</gene>
<protein>
    <submittedName>
        <fullName evidence="1">Uncharacterized protein</fullName>
    </submittedName>
</protein>
<sequence>MLVRYNENTKKIECIINVASLLPVNNFSPAVIPQDIFFVANYPELYIEIDAPEEKINAGNLYTERLNQSIGLSIHNTPVNLMAPVAFTPDKRSLKLATTFEVILPDHRITIPAKYSPMLTGRVRFAIQNARSVEFFPR</sequence>
<reference evidence="1 2" key="1">
    <citation type="submission" date="2019-08" db="EMBL/GenBank/DDBJ databases">
        <authorList>
            <person name="Shi S."/>
        </authorList>
    </citation>
    <scope>NUCLEOTIDE SEQUENCE [LARGE SCALE GENOMIC DNA]</scope>
    <source>
        <strain evidence="1 2">GY10130</strain>
    </source>
</reference>
<evidence type="ECO:0000313" key="1">
    <source>
        <dbReference type="EMBL" id="TXK26976.1"/>
    </source>
</evidence>